<dbReference type="Pfam" id="PF02661">
    <property type="entry name" value="Fic"/>
    <property type="match status" value="1"/>
</dbReference>
<dbReference type="Gene3D" id="1.10.3290.10">
    <property type="entry name" value="Fido-like domain"/>
    <property type="match status" value="1"/>
</dbReference>
<dbReference type="Proteomes" id="UP001597525">
    <property type="component" value="Unassembled WGS sequence"/>
</dbReference>
<gene>
    <name evidence="2" type="ORF">ACFS7Y_06585</name>
</gene>
<sequence length="195" mass="23316">MIPFDYPEGATPLDPEETEDLKLRHITTRSELDRWEQENIQDAIAWLERTRKMDVLTEEFINLLHKKMFGKIWKWAGTFRRSNKNIGVDRFRIVTELRQLVDDVRYWIENNSFAADEIAYRFHHKLVWIHLFPNGNGRHARLMTDVLLTRILRQEPFTWGNDTLIDANLTRRQYISALRAADHNDYTELSTFVRS</sequence>
<dbReference type="PANTHER" id="PTHR13504">
    <property type="entry name" value="FIDO DOMAIN-CONTAINING PROTEIN DDB_G0283145"/>
    <property type="match status" value="1"/>
</dbReference>
<dbReference type="EMBL" id="JBHUPB010000004">
    <property type="protein sequence ID" value="MFD2967044.1"/>
    <property type="molecule type" value="Genomic_DNA"/>
</dbReference>
<dbReference type="InterPro" id="IPR040198">
    <property type="entry name" value="Fido_containing"/>
</dbReference>
<dbReference type="InterPro" id="IPR013436">
    <property type="entry name" value="Mobile_mystery_prot_B"/>
</dbReference>
<keyword evidence="3" id="KW-1185">Reference proteome</keyword>
<evidence type="ECO:0000313" key="2">
    <source>
        <dbReference type="EMBL" id="MFD2967044.1"/>
    </source>
</evidence>
<feature type="domain" description="Fido" evidence="1">
    <location>
        <begin position="56"/>
        <end position="195"/>
    </location>
</feature>
<accession>A0ABW6BEZ3</accession>
<evidence type="ECO:0000259" key="1">
    <source>
        <dbReference type="PROSITE" id="PS51459"/>
    </source>
</evidence>
<evidence type="ECO:0000313" key="3">
    <source>
        <dbReference type="Proteomes" id="UP001597525"/>
    </source>
</evidence>
<dbReference type="RefSeq" id="WP_320182740.1">
    <property type="nucleotide sequence ID" value="NZ_CP138332.1"/>
</dbReference>
<name>A0ABW6BEZ3_9SPHI</name>
<dbReference type="SUPFAM" id="SSF140931">
    <property type="entry name" value="Fic-like"/>
    <property type="match status" value="1"/>
</dbReference>
<dbReference type="NCBIfam" id="TIGR02613">
    <property type="entry name" value="mob_myst_B"/>
    <property type="match status" value="1"/>
</dbReference>
<comment type="caution">
    <text evidence="2">The sequence shown here is derived from an EMBL/GenBank/DDBJ whole genome shotgun (WGS) entry which is preliminary data.</text>
</comment>
<proteinExistence type="predicted"/>
<dbReference type="PANTHER" id="PTHR13504:SF39">
    <property type="entry name" value="CELL FILAMENTATION PROTEIN"/>
    <property type="match status" value="1"/>
</dbReference>
<dbReference type="InterPro" id="IPR036597">
    <property type="entry name" value="Fido-like_dom_sf"/>
</dbReference>
<organism evidence="2 3">
    <name type="scientific">Sphingobacterium bambusae</name>
    <dbReference type="NCBI Taxonomy" id="662858"/>
    <lineage>
        <taxon>Bacteria</taxon>
        <taxon>Pseudomonadati</taxon>
        <taxon>Bacteroidota</taxon>
        <taxon>Sphingobacteriia</taxon>
        <taxon>Sphingobacteriales</taxon>
        <taxon>Sphingobacteriaceae</taxon>
        <taxon>Sphingobacterium</taxon>
    </lineage>
</organism>
<protein>
    <submittedName>
        <fullName evidence="2">Mobile mystery protein B</fullName>
    </submittedName>
</protein>
<reference evidence="3" key="1">
    <citation type="journal article" date="2019" name="Int. J. Syst. Evol. Microbiol.">
        <title>The Global Catalogue of Microorganisms (GCM) 10K type strain sequencing project: providing services to taxonomists for standard genome sequencing and annotation.</title>
        <authorList>
            <consortium name="The Broad Institute Genomics Platform"/>
            <consortium name="The Broad Institute Genome Sequencing Center for Infectious Disease"/>
            <person name="Wu L."/>
            <person name="Ma J."/>
        </authorList>
    </citation>
    <scope>NUCLEOTIDE SEQUENCE [LARGE SCALE GENOMIC DNA]</scope>
    <source>
        <strain evidence="3">KCTC 22814</strain>
    </source>
</reference>
<dbReference type="PROSITE" id="PS51459">
    <property type="entry name" value="FIDO"/>
    <property type="match status" value="1"/>
</dbReference>
<dbReference type="InterPro" id="IPR003812">
    <property type="entry name" value="Fido"/>
</dbReference>